<dbReference type="EMBL" id="OA883123">
    <property type="protein sequence ID" value="CAD7278010.1"/>
    <property type="molecule type" value="Genomic_DNA"/>
</dbReference>
<evidence type="ECO:0000256" key="11">
    <source>
        <dbReference type="SAM" id="Phobius"/>
    </source>
</evidence>
<dbReference type="AlphaFoldDB" id="A0A7R9BMD5"/>
<evidence type="ECO:0000259" key="12">
    <source>
        <dbReference type="PROSITE" id="PS50939"/>
    </source>
</evidence>
<name>A0A7R9BMD5_9CRUS</name>
<dbReference type="GO" id="GO:0046872">
    <property type="term" value="F:metal ion binding"/>
    <property type="evidence" value="ECO:0007669"/>
    <property type="project" value="UniProtKB-KW"/>
</dbReference>
<keyword evidence="5 11" id="KW-0812">Transmembrane</keyword>
<dbReference type="InterPro" id="IPR006593">
    <property type="entry name" value="Cyt_b561/ferric_Rdtase_TM"/>
</dbReference>
<dbReference type="Pfam" id="PF03188">
    <property type="entry name" value="Cytochrom_B561"/>
    <property type="match status" value="1"/>
</dbReference>
<dbReference type="PROSITE" id="PS50939">
    <property type="entry name" value="CYTOCHROME_B561"/>
    <property type="match status" value="1"/>
</dbReference>
<keyword evidence="9" id="KW-0408">Iron</keyword>
<dbReference type="InterPro" id="IPR043205">
    <property type="entry name" value="CYB561/CYBRD1-like"/>
</dbReference>
<evidence type="ECO:0000313" key="13">
    <source>
        <dbReference type="EMBL" id="CAD7278010.1"/>
    </source>
</evidence>
<feature type="transmembrane region" description="Helical" evidence="11">
    <location>
        <begin position="62"/>
        <end position="81"/>
    </location>
</feature>
<evidence type="ECO:0000256" key="4">
    <source>
        <dbReference type="ARBA" id="ARBA00022617"/>
    </source>
</evidence>
<evidence type="ECO:0000313" key="14">
    <source>
        <dbReference type="Proteomes" id="UP000678499"/>
    </source>
</evidence>
<sequence>MGTNIVVRVAENLGTHPLFLKVYSVATLSGLLLLAITLGWIYGFQGGMDWNSSKEPQFNIHIFLMTLGFLVLQCHGAVVYRFAASFPKWNLKLVHAGIMLFSILLCSIGIYVSFDNHKKNNYPDLASVHSWIGLLTFTIYIFQWLLGFAAFLLPWTPGKFYSPTSTKSHHHHSTKDDNTIDAFVPPKPKEFVNAIRLFLPASSSNTLSHFCASFGTKFSSPSHGDVRLMVGGKTPVWHANKAAMASTIPAAPSKCPIAPLMDDTARD</sequence>
<keyword evidence="8 11" id="KW-1133">Transmembrane helix</keyword>
<reference evidence="13" key="1">
    <citation type="submission" date="2020-11" db="EMBL/GenBank/DDBJ databases">
        <authorList>
            <person name="Tran Van P."/>
        </authorList>
    </citation>
    <scope>NUCLEOTIDE SEQUENCE</scope>
</reference>
<organism evidence="13">
    <name type="scientific">Notodromas monacha</name>
    <dbReference type="NCBI Taxonomy" id="399045"/>
    <lineage>
        <taxon>Eukaryota</taxon>
        <taxon>Metazoa</taxon>
        <taxon>Ecdysozoa</taxon>
        <taxon>Arthropoda</taxon>
        <taxon>Crustacea</taxon>
        <taxon>Oligostraca</taxon>
        <taxon>Ostracoda</taxon>
        <taxon>Podocopa</taxon>
        <taxon>Podocopida</taxon>
        <taxon>Cypridocopina</taxon>
        <taxon>Cypridoidea</taxon>
        <taxon>Cyprididae</taxon>
        <taxon>Notodromas</taxon>
    </lineage>
</organism>
<keyword evidence="14" id="KW-1185">Reference proteome</keyword>
<keyword evidence="6" id="KW-0479">Metal-binding</keyword>
<comment type="subcellular location">
    <subcellularLocation>
        <location evidence="2">Membrane</location>
        <topology evidence="2">Multi-pass membrane protein</topology>
    </subcellularLocation>
</comment>
<comment type="cofactor">
    <cofactor evidence="1">
        <name>heme b</name>
        <dbReference type="ChEBI" id="CHEBI:60344"/>
    </cofactor>
</comment>
<feature type="transmembrane region" description="Helical" evidence="11">
    <location>
        <begin position="93"/>
        <end position="112"/>
    </location>
</feature>
<keyword evidence="10 11" id="KW-0472">Membrane</keyword>
<dbReference type="OrthoDB" id="907479at2759"/>
<keyword evidence="4" id="KW-0349">Heme</keyword>
<dbReference type="EMBL" id="CAJPEX010001086">
    <property type="protein sequence ID" value="CAG0918162.1"/>
    <property type="molecule type" value="Genomic_DNA"/>
</dbReference>
<keyword evidence="3" id="KW-0813">Transport</keyword>
<gene>
    <name evidence="13" type="ORF">NMOB1V02_LOCUS5725</name>
</gene>
<dbReference type="SMART" id="SM00665">
    <property type="entry name" value="B561"/>
    <property type="match status" value="1"/>
</dbReference>
<keyword evidence="7" id="KW-0249">Electron transport</keyword>
<feature type="transmembrane region" description="Helical" evidence="11">
    <location>
        <begin position="18"/>
        <end position="42"/>
    </location>
</feature>
<evidence type="ECO:0000256" key="8">
    <source>
        <dbReference type="ARBA" id="ARBA00022989"/>
    </source>
</evidence>
<accession>A0A7R9BMD5</accession>
<evidence type="ECO:0000256" key="5">
    <source>
        <dbReference type="ARBA" id="ARBA00022692"/>
    </source>
</evidence>
<protein>
    <recommendedName>
        <fullName evidence="12">Cytochrome b561 domain-containing protein</fullName>
    </recommendedName>
</protein>
<evidence type="ECO:0000256" key="1">
    <source>
        <dbReference type="ARBA" id="ARBA00001970"/>
    </source>
</evidence>
<evidence type="ECO:0000256" key="3">
    <source>
        <dbReference type="ARBA" id="ARBA00022448"/>
    </source>
</evidence>
<feature type="domain" description="Cytochrome b561" evidence="12">
    <location>
        <begin position="25"/>
        <end position="223"/>
    </location>
</feature>
<evidence type="ECO:0000256" key="10">
    <source>
        <dbReference type="ARBA" id="ARBA00023136"/>
    </source>
</evidence>
<feature type="transmembrane region" description="Helical" evidence="11">
    <location>
        <begin position="132"/>
        <end position="153"/>
    </location>
</feature>
<evidence type="ECO:0000256" key="7">
    <source>
        <dbReference type="ARBA" id="ARBA00022982"/>
    </source>
</evidence>
<dbReference type="Proteomes" id="UP000678499">
    <property type="component" value="Unassembled WGS sequence"/>
</dbReference>
<proteinExistence type="predicted"/>
<evidence type="ECO:0000256" key="9">
    <source>
        <dbReference type="ARBA" id="ARBA00023004"/>
    </source>
</evidence>
<evidence type="ECO:0000256" key="2">
    <source>
        <dbReference type="ARBA" id="ARBA00004141"/>
    </source>
</evidence>
<dbReference type="GO" id="GO:0005765">
    <property type="term" value="C:lysosomal membrane"/>
    <property type="evidence" value="ECO:0007669"/>
    <property type="project" value="TreeGrafter"/>
</dbReference>
<dbReference type="PANTHER" id="PTHR10106">
    <property type="entry name" value="CYTOCHROME B561-RELATED"/>
    <property type="match status" value="1"/>
</dbReference>
<dbReference type="PANTHER" id="PTHR10106:SF0">
    <property type="entry name" value="LD36721P"/>
    <property type="match status" value="1"/>
</dbReference>
<evidence type="ECO:0000256" key="6">
    <source>
        <dbReference type="ARBA" id="ARBA00022723"/>
    </source>
</evidence>
<dbReference type="GO" id="GO:0016491">
    <property type="term" value="F:oxidoreductase activity"/>
    <property type="evidence" value="ECO:0007669"/>
    <property type="project" value="InterPro"/>
</dbReference>
<dbReference type="Gene3D" id="1.20.120.1770">
    <property type="match status" value="1"/>
</dbReference>